<keyword evidence="2" id="KW-1185">Reference proteome</keyword>
<evidence type="ECO:0000313" key="2">
    <source>
        <dbReference type="Proteomes" id="UP001163321"/>
    </source>
</evidence>
<accession>A0ACC0WEB5</accession>
<organism evidence="1 2">
    <name type="scientific">Peronosclerospora sorghi</name>
    <dbReference type="NCBI Taxonomy" id="230839"/>
    <lineage>
        <taxon>Eukaryota</taxon>
        <taxon>Sar</taxon>
        <taxon>Stramenopiles</taxon>
        <taxon>Oomycota</taxon>
        <taxon>Peronosporomycetes</taxon>
        <taxon>Peronosporales</taxon>
        <taxon>Peronosporaceae</taxon>
        <taxon>Peronosclerospora</taxon>
    </lineage>
</organism>
<dbReference type="EMBL" id="CM047581">
    <property type="protein sequence ID" value="KAI9916995.1"/>
    <property type="molecule type" value="Genomic_DNA"/>
</dbReference>
<comment type="caution">
    <text evidence="1">The sequence shown here is derived from an EMBL/GenBank/DDBJ whole genome shotgun (WGS) entry which is preliminary data.</text>
</comment>
<gene>
    <name evidence="1" type="ORF">PsorP6_017990</name>
</gene>
<reference evidence="1 2" key="1">
    <citation type="journal article" date="2022" name="bioRxiv">
        <title>The genome of the oomycete Peronosclerospora sorghi, a cosmopolitan pathogen of maize and sorghum, is inflated with dispersed pseudogenes.</title>
        <authorList>
            <person name="Fletcher K."/>
            <person name="Martin F."/>
            <person name="Isakeit T."/>
            <person name="Cavanaugh K."/>
            <person name="Magill C."/>
            <person name="Michelmore R."/>
        </authorList>
    </citation>
    <scope>NUCLEOTIDE SEQUENCE [LARGE SCALE GENOMIC DNA]</scope>
    <source>
        <strain evidence="1">P6</strain>
    </source>
</reference>
<proteinExistence type="predicted"/>
<protein>
    <submittedName>
        <fullName evidence="1">Uncharacterized protein</fullName>
    </submittedName>
</protein>
<name>A0ACC0WEB5_9STRA</name>
<dbReference type="Proteomes" id="UP001163321">
    <property type="component" value="Chromosome 2"/>
</dbReference>
<evidence type="ECO:0000313" key="1">
    <source>
        <dbReference type="EMBL" id="KAI9916995.1"/>
    </source>
</evidence>
<sequence length="162" mass="17864">MVEKSLGEDPLELDPRLAFVKAMQRDVVRVVRRGVLAYVLGCALSRIFPSSKALGMKMDEGSFLSLQVSTMAFQITSGVLENVTILSAASVFRILLFRATYRVVNGKKYGAISLWNLLAVAKTTEGDVFSVLFETEIAPVPLSSTPLNEQYLQSLQKQMEEA</sequence>